<dbReference type="PROSITE" id="PS51393">
    <property type="entry name" value="LIPOXYGENASE_3"/>
    <property type="match status" value="1"/>
</dbReference>
<evidence type="ECO:0000256" key="2">
    <source>
        <dbReference type="ARBA" id="ARBA00009419"/>
    </source>
</evidence>
<dbReference type="GO" id="GO:0016702">
    <property type="term" value="F:oxidoreductase activity, acting on single donors with incorporation of molecular oxygen, incorporation of two atoms of oxygen"/>
    <property type="evidence" value="ECO:0000318"/>
    <property type="project" value="GO_Central"/>
</dbReference>
<name>A0A061DLS8_THECC</name>
<dbReference type="InterPro" id="IPR036226">
    <property type="entry name" value="LipOase_C_sf"/>
</dbReference>
<evidence type="ECO:0000256" key="6">
    <source>
        <dbReference type="ARBA" id="ARBA00022832"/>
    </source>
</evidence>
<comment type="similarity">
    <text evidence="2 13">Belongs to the lipoxygenase family.</text>
</comment>
<keyword evidence="3" id="KW-0444">Lipid biosynthesis</keyword>
<dbReference type="HOGENOM" id="CLU_004282_0_1_1"/>
<dbReference type="Gene3D" id="2.60.60.20">
    <property type="entry name" value="PLAT/LH2 domain"/>
    <property type="match status" value="1"/>
</dbReference>
<dbReference type="GO" id="GO:0006633">
    <property type="term" value="P:fatty acid biosynthetic process"/>
    <property type="evidence" value="ECO:0007669"/>
    <property type="project" value="UniProtKB-KW"/>
</dbReference>
<dbReference type="Proteomes" id="UP000026915">
    <property type="component" value="Chromosome 1"/>
</dbReference>
<dbReference type="GO" id="GO:0034440">
    <property type="term" value="P:lipid oxidation"/>
    <property type="evidence" value="ECO:0000318"/>
    <property type="project" value="GO_Central"/>
</dbReference>
<dbReference type="Gene3D" id="1.20.245.10">
    <property type="entry name" value="Lipoxygenase-1, Domain 5"/>
    <property type="match status" value="1"/>
</dbReference>
<dbReference type="InterPro" id="IPR020833">
    <property type="entry name" value="LipOase_Fe_BS"/>
</dbReference>
<dbReference type="GO" id="GO:0031408">
    <property type="term" value="P:oxylipin biosynthetic process"/>
    <property type="evidence" value="ECO:0007669"/>
    <property type="project" value="UniProtKB-KW"/>
</dbReference>
<dbReference type="PRINTS" id="PR00087">
    <property type="entry name" value="LIPOXYGENASE"/>
</dbReference>
<keyword evidence="9 13" id="KW-0408">Iron</keyword>
<evidence type="ECO:0000313" key="18">
    <source>
        <dbReference type="Proteomes" id="UP000026915"/>
    </source>
</evidence>
<dbReference type="eggNOG" id="ENOG502QU8Q">
    <property type="taxonomic scope" value="Eukaryota"/>
</dbReference>
<keyword evidence="10" id="KW-0443">Lipid metabolism</keyword>
<keyword evidence="8 13" id="KW-0560">Oxidoreductase</keyword>
<accession>A0A061DLS8</accession>
<feature type="domain" description="Lipoxygenase" evidence="16">
    <location>
        <begin position="155"/>
        <end position="984"/>
    </location>
</feature>
<dbReference type="PROSITE" id="PS00711">
    <property type="entry name" value="LIPOXYGENASE_1"/>
    <property type="match status" value="1"/>
</dbReference>
<dbReference type="PANTHER" id="PTHR11771">
    <property type="entry name" value="LIPOXYGENASE"/>
    <property type="match status" value="1"/>
</dbReference>
<dbReference type="PROSITE" id="PS50095">
    <property type="entry name" value="PLAT"/>
    <property type="match status" value="1"/>
</dbReference>
<keyword evidence="6" id="KW-0276">Fatty acid metabolism</keyword>
<dbReference type="InterPro" id="IPR013819">
    <property type="entry name" value="LipOase_C"/>
</dbReference>
<evidence type="ECO:0000256" key="8">
    <source>
        <dbReference type="ARBA" id="ARBA00023002"/>
    </source>
</evidence>
<evidence type="ECO:0000256" key="7">
    <source>
        <dbReference type="ARBA" id="ARBA00022964"/>
    </source>
</evidence>
<evidence type="ECO:0000256" key="13">
    <source>
        <dbReference type="RuleBase" id="RU003974"/>
    </source>
</evidence>
<protein>
    <submittedName>
        <fullName evidence="17">Lipoxygenase, putative isoform 1</fullName>
    </submittedName>
</protein>
<feature type="region of interest" description="Disordered" evidence="14">
    <location>
        <begin position="625"/>
        <end position="659"/>
    </location>
</feature>
<evidence type="ECO:0000256" key="11">
    <source>
        <dbReference type="ARBA" id="ARBA00023160"/>
    </source>
</evidence>
<dbReference type="Pfam" id="PF00305">
    <property type="entry name" value="Lipoxygenase"/>
    <property type="match status" value="3"/>
</dbReference>
<dbReference type="InterPro" id="IPR000907">
    <property type="entry name" value="LipOase"/>
</dbReference>
<dbReference type="InterPro" id="IPR001024">
    <property type="entry name" value="PLAT/LH2_dom"/>
</dbReference>
<comment type="caution">
    <text evidence="12">Lacks conserved residue(s) required for the propagation of feature annotation.</text>
</comment>
<evidence type="ECO:0000256" key="9">
    <source>
        <dbReference type="ARBA" id="ARBA00023004"/>
    </source>
</evidence>
<keyword evidence="7 13" id="KW-0223">Dioxygenase</keyword>
<dbReference type="GO" id="GO:0046872">
    <property type="term" value="F:metal ion binding"/>
    <property type="evidence" value="ECO:0007669"/>
    <property type="project" value="UniProtKB-KW"/>
</dbReference>
<dbReference type="SUPFAM" id="SSF48484">
    <property type="entry name" value="Lipoxigenase"/>
    <property type="match status" value="2"/>
</dbReference>
<dbReference type="PRINTS" id="PR00468">
    <property type="entry name" value="PLTLPOXGNASE"/>
</dbReference>
<sequence length="984" mass="113536">MAETTCCGLRTCCHRPHPENDIIEGTFEIDHSPRICLLPTLRSVAIQIYSADVFDPYTRSGLESKKAYLQKWKINVNPSTIKYKLNFEVVRGFGSPGAFVVENRCRHEFFLKSATFKYKSPAPDREEKAFFFHCASWVYPLDKTEVKRIFFANRLYLPEKTPPGLVALRKKELKQLRGRGLKDERQPWDRIYDYECYNDLGDPDNSPEYSRPILGGSKEYPYPRRLRTGRPPSQHDHLTESRPVGCLRTFVPPDERLSPKKQEQLRNNFVKALVRFLTPKSDQPPQSYQECPKIIQKILHFFVPKSAFSTADFSMIQSIVDFVLRKPKSPSHQDTQSVDPIDDIVAIFSDKQLKEMDERVKQKLKKLVPAEIFNQVVDATTKRDVLSSQPPSIMAEDQYDWLFDSEFGRQMLAGTNPVRIQSLEKFSPREGWLPENLDLIEKAKSEAEAYFVLDHDYLRPFLSVINAQGVCAYATRTILKTSGRGDILEPIAIQLRLPDSEMDMVLDPGALEWDLAKAHVAANDAAHHQLVSHWLHTHAIIEPFIIATRRQLSVMHPIHWLLDPHFKDTLHINALARGIFLNAGGILERTLFTGAFSMRLSSHFYKQWRFDEQALPNDLEKRGMAKNAEESVRDGNFSEIKEKPAEKEPENIGEEDLAKKTENVVGRYEGLAEIDENMVERDEGMAETHENVAEFDEGVAETDENVVERDEGVAETDENVVELDKNPATPDEKVTFPAGVKLLLEDYPYAKDGVEIWDAIETWVRAYCQIFYTSDHSVENDEEIRDWWKEITSVGHGDQKEGWYDLQTLKNLVRALTTLIWITSGMHAAVNFGQYAYAGWPPNRPMLLRKFIPKEGTKEYEDMQKDPEKFFVKMLPEKFEMEFVIAVMDLLSRHTSDEVYLGQRPPDNMLKEEKEVNKKFKEFRERLQEIEGNILERNKKYNLHNRWGYAKIPYKLLYPDTSKTRGPSEEEDICGRGIPNSISI</sequence>
<dbReference type="InterPro" id="IPR001246">
    <property type="entry name" value="LipOase_plant"/>
</dbReference>
<evidence type="ECO:0000256" key="1">
    <source>
        <dbReference type="ARBA" id="ARBA00001962"/>
    </source>
</evidence>
<dbReference type="Gramene" id="EOX93739">
    <property type="protein sequence ID" value="EOX93739"/>
    <property type="gene ID" value="TCM_002661"/>
</dbReference>
<reference evidence="17 18" key="1">
    <citation type="journal article" date="2013" name="Genome Biol.">
        <title>The genome sequence of the most widely cultivated cacao type and its use to identify candidate genes regulating pod color.</title>
        <authorList>
            <person name="Motamayor J.C."/>
            <person name="Mockaitis K."/>
            <person name="Schmutz J."/>
            <person name="Haiminen N."/>
            <person name="Iii D.L."/>
            <person name="Cornejo O."/>
            <person name="Findley S.D."/>
            <person name="Zheng P."/>
            <person name="Utro F."/>
            <person name="Royaert S."/>
            <person name="Saski C."/>
            <person name="Jenkins J."/>
            <person name="Podicheti R."/>
            <person name="Zhao M."/>
            <person name="Scheffler B.E."/>
            <person name="Stack J.C."/>
            <person name="Feltus F.A."/>
            <person name="Mustiga G.M."/>
            <person name="Amores F."/>
            <person name="Phillips W."/>
            <person name="Marelli J.P."/>
            <person name="May G.D."/>
            <person name="Shapiro H."/>
            <person name="Ma J."/>
            <person name="Bustamante C.D."/>
            <person name="Schnell R.J."/>
            <person name="Main D."/>
            <person name="Gilbert D."/>
            <person name="Parida L."/>
            <person name="Kuhn D.N."/>
        </authorList>
    </citation>
    <scope>NUCLEOTIDE SEQUENCE [LARGE SCALE GENOMIC DNA]</scope>
    <source>
        <strain evidence="18">cv. Matina 1-6</strain>
    </source>
</reference>
<gene>
    <name evidence="17" type="ORF">TCM_002661</name>
</gene>
<evidence type="ECO:0000259" key="15">
    <source>
        <dbReference type="PROSITE" id="PS50095"/>
    </source>
</evidence>
<feature type="domain" description="PLAT" evidence="15">
    <location>
        <begin position="23"/>
        <end position="152"/>
    </location>
</feature>
<evidence type="ECO:0000313" key="17">
    <source>
        <dbReference type="EMBL" id="EOX93739.1"/>
    </source>
</evidence>
<evidence type="ECO:0000256" key="12">
    <source>
        <dbReference type="PROSITE-ProRule" id="PRU00152"/>
    </source>
</evidence>
<dbReference type="Gene3D" id="4.10.375.10">
    <property type="entry name" value="Lipoxygenase-1, Domain 2"/>
    <property type="match status" value="1"/>
</dbReference>
<dbReference type="SUPFAM" id="SSF49723">
    <property type="entry name" value="Lipase/lipooxygenase domain (PLAT/LH2 domain)"/>
    <property type="match status" value="1"/>
</dbReference>
<keyword evidence="4 13" id="KW-0479">Metal-binding</keyword>
<evidence type="ECO:0000256" key="3">
    <source>
        <dbReference type="ARBA" id="ARBA00022516"/>
    </source>
</evidence>
<evidence type="ECO:0000256" key="5">
    <source>
        <dbReference type="ARBA" id="ARBA00022767"/>
    </source>
</evidence>
<keyword evidence="11" id="KW-0275">Fatty acid biosynthesis</keyword>
<dbReference type="InParanoid" id="A0A061DLS8"/>
<evidence type="ECO:0000256" key="4">
    <source>
        <dbReference type="ARBA" id="ARBA00022723"/>
    </source>
</evidence>
<dbReference type="Gene3D" id="3.10.450.60">
    <property type="match status" value="1"/>
</dbReference>
<organism evidence="17 18">
    <name type="scientific">Theobroma cacao</name>
    <name type="common">Cacao</name>
    <name type="synonym">Cocoa</name>
    <dbReference type="NCBI Taxonomy" id="3641"/>
    <lineage>
        <taxon>Eukaryota</taxon>
        <taxon>Viridiplantae</taxon>
        <taxon>Streptophyta</taxon>
        <taxon>Embryophyta</taxon>
        <taxon>Tracheophyta</taxon>
        <taxon>Spermatophyta</taxon>
        <taxon>Magnoliopsida</taxon>
        <taxon>eudicotyledons</taxon>
        <taxon>Gunneridae</taxon>
        <taxon>Pentapetalae</taxon>
        <taxon>rosids</taxon>
        <taxon>malvids</taxon>
        <taxon>Malvales</taxon>
        <taxon>Malvaceae</taxon>
        <taxon>Byttnerioideae</taxon>
        <taxon>Theobroma</taxon>
    </lineage>
</organism>
<dbReference type="SMART" id="SM00308">
    <property type="entry name" value="LH2"/>
    <property type="match status" value="1"/>
</dbReference>
<dbReference type="AlphaFoldDB" id="A0A061DLS8"/>
<dbReference type="InterPro" id="IPR036392">
    <property type="entry name" value="PLAT/LH2_dom_sf"/>
</dbReference>
<keyword evidence="5" id="KW-0925">Oxylipin biosynthesis</keyword>
<evidence type="ECO:0000256" key="14">
    <source>
        <dbReference type="SAM" id="MobiDB-lite"/>
    </source>
</evidence>
<evidence type="ECO:0000256" key="10">
    <source>
        <dbReference type="ARBA" id="ARBA00023098"/>
    </source>
</evidence>
<comment type="cofactor">
    <cofactor evidence="1 13">
        <name>Fe cation</name>
        <dbReference type="ChEBI" id="CHEBI:24875"/>
    </cofactor>
</comment>
<proteinExistence type="inferred from homology"/>
<feature type="region of interest" description="Disordered" evidence="14">
    <location>
        <begin position="220"/>
        <end position="243"/>
    </location>
</feature>
<dbReference type="OMA" id="DHSPRIC"/>
<keyword evidence="18" id="KW-1185">Reference proteome</keyword>
<evidence type="ECO:0000259" key="16">
    <source>
        <dbReference type="PROSITE" id="PS51393"/>
    </source>
</evidence>
<dbReference type="EMBL" id="CM001879">
    <property type="protein sequence ID" value="EOX93739.1"/>
    <property type="molecule type" value="Genomic_DNA"/>
</dbReference>
<dbReference type="STRING" id="3641.A0A061DLS8"/>
<feature type="compositionally biased region" description="Basic and acidic residues" evidence="14">
    <location>
        <begin position="639"/>
        <end position="659"/>
    </location>
</feature>